<sequence length="259" mass="30688">MSRGSASTRNKKNQANHARKQLRKMKLKIMIDHSVKTRDRRWSKQRRHQWVDKIRHTEEKETMKFLLMQRVNEDVRAGRGYPDSHLLGIPREVRQQILLHVIPPDVLTDVTNLQLRKFCAILASIHPNVRDEMPYVYKQYERERAELVQTRNRNRIVSSRLITELINPIAENSMPQNKKGSVKFCKLKKQGRVRYQRCWKCGYRHYGNTVVCKPYKKPEDDELGGWGSYIRVSTANQIDKWGADEWLAKLKVDDRLRQG</sequence>
<organism evidence="2 3">
    <name type="scientific">Lophium mytilinum</name>
    <dbReference type="NCBI Taxonomy" id="390894"/>
    <lineage>
        <taxon>Eukaryota</taxon>
        <taxon>Fungi</taxon>
        <taxon>Dikarya</taxon>
        <taxon>Ascomycota</taxon>
        <taxon>Pezizomycotina</taxon>
        <taxon>Dothideomycetes</taxon>
        <taxon>Pleosporomycetidae</taxon>
        <taxon>Mytilinidiales</taxon>
        <taxon>Mytilinidiaceae</taxon>
        <taxon>Lophium</taxon>
    </lineage>
</organism>
<name>A0A6A6QLL3_9PEZI</name>
<dbReference type="Proteomes" id="UP000799750">
    <property type="component" value="Unassembled WGS sequence"/>
</dbReference>
<protein>
    <submittedName>
        <fullName evidence="2">Uncharacterized protein</fullName>
    </submittedName>
</protein>
<gene>
    <name evidence="2" type="ORF">BU16DRAFT_529201</name>
</gene>
<feature type="region of interest" description="Disordered" evidence="1">
    <location>
        <begin position="1"/>
        <end position="21"/>
    </location>
</feature>
<evidence type="ECO:0000313" key="3">
    <source>
        <dbReference type="Proteomes" id="UP000799750"/>
    </source>
</evidence>
<dbReference type="AlphaFoldDB" id="A0A6A6QLL3"/>
<feature type="compositionally biased region" description="Basic residues" evidence="1">
    <location>
        <begin position="9"/>
        <end position="21"/>
    </location>
</feature>
<accession>A0A6A6QLL3</accession>
<dbReference type="OrthoDB" id="3796140at2759"/>
<evidence type="ECO:0000256" key="1">
    <source>
        <dbReference type="SAM" id="MobiDB-lite"/>
    </source>
</evidence>
<dbReference type="EMBL" id="MU004193">
    <property type="protein sequence ID" value="KAF2492946.1"/>
    <property type="molecule type" value="Genomic_DNA"/>
</dbReference>
<proteinExistence type="predicted"/>
<reference evidence="2" key="1">
    <citation type="journal article" date="2020" name="Stud. Mycol.">
        <title>101 Dothideomycetes genomes: a test case for predicting lifestyles and emergence of pathogens.</title>
        <authorList>
            <person name="Haridas S."/>
            <person name="Albert R."/>
            <person name="Binder M."/>
            <person name="Bloem J."/>
            <person name="Labutti K."/>
            <person name="Salamov A."/>
            <person name="Andreopoulos B."/>
            <person name="Baker S."/>
            <person name="Barry K."/>
            <person name="Bills G."/>
            <person name="Bluhm B."/>
            <person name="Cannon C."/>
            <person name="Castanera R."/>
            <person name="Culley D."/>
            <person name="Daum C."/>
            <person name="Ezra D."/>
            <person name="Gonzalez J."/>
            <person name="Henrissat B."/>
            <person name="Kuo A."/>
            <person name="Liang C."/>
            <person name="Lipzen A."/>
            <person name="Lutzoni F."/>
            <person name="Magnuson J."/>
            <person name="Mondo S."/>
            <person name="Nolan M."/>
            <person name="Ohm R."/>
            <person name="Pangilinan J."/>
            <person name="Park H.-J."/>
            <person name="Ramirez L."/>
            <person name="Alfaro M."/>
            <person name="Sun H."/>
            <person name="Tritt A."/>
            <person name="Yoshinaga Y."/>
            <person name="Zwiers L.-H."/>
            <person name="Turgeon B."/>
            <person name="Goodwin S."/>
            <person name="Spatafora J."/>
            <person name="Crous P."/>
            <person name="Grigoriev I."/>
        </authorList>
    </citation>
    <scope>NUCLEOTIDE SEQUENCE</scope>
    <source>
        <strain evidence="2">CBS 269.34</strain>
    </source>
</reference>
<evidence type="ECO:0000313" key="2">
    <source>
        <dbReference type="EMBL" id="KAF2492946.1"/>
    </source>
</evidence>
<keyword evidence="3" id="KW-1185">Reference proteome</keyword>